<proteinExistence type="inferred from homology"/>
<feature type="transmembrane region" description="Helical" evidence="9">
    <location>
        <begin position="12"/>
        <end position="31"/>
    </location>
</feature>
<dbReference type="Pfam" id="PF04143">
    <property type="entry name" value="Sulf_transp"/>
    <property type="match status" value="1"/>
</dbReference>
<keyword evidence="11" id="KW-1185">Reference proteome</keyword>
<evidence type="ECO:0000256" key="6">
    <source>
        <dbReference type="ARBA" id="ARBA00022989"/>
    </source>
</evidence>
<keyword evidence="3" id="KW-1003">Cell membrane</keyword>
<dbReference type="RefSeq" id="WP_248355299.1">
    <property type="nucleotide sequence ID" value="NZ_AP025591.1"/>
</dbReference>
<keyword evidence="2" id="KW-0813">Transport</keyword>
<protein>
    <recommendedName>
        <fullName evidence="12">Sulphur transport domain-containing protein</fullName>
    </recommendedName>
</protein>
<sequence length="176" mass="18962">MENEKVEQRPYWNPYLAGFFLGLVLLASFVLTGRGLGASGSFKHVAAAAIHAVSPTWAEENPNIAAFFADPTRSSMDEWIVWLSLGTAIGGAIAVFTARRFKVETVLGPRADKQYRWVLAVLGGALAGFGAQLARGCTSGQALTGGAQLALGSWVFMFSVFGGAYALAWFLRRQWI</sequence>
<evidence type="ECO:0000256" key="2">
    <source>
        <dbReference type="ARBA" id="ARBA00022448"/>
    </source>
</evidence>
<dbReference type="PANTHER" id="PTHR30574">
    <property type="entry name" value="INNER MEMBRANE PROTEIN YEDE"/>
    <property type="match status" value="1"/>
</dbReference>
<feature type="transmembrane region" description="Helical" evidence="9">
    <location>
        <begin position="79"/>
        <end position="96"/>
    </location>
</feature>
<name>A0ABM7X2L7_9BACT</name>
<dbReference type="InterPro" id="IPR007272">
    <property type="entry name" value="Sulf_transp_TsuA/YedE"/>
</dbReference>
<feature type="transmembrane region" description="Helical" evidence="9">
    <location>
        <begin position="154"/>
        <end position="171"/>
    </location>
</feature>
<evidence type="ECO:0000256" key="4">
    <source>
        <dbReference type="ARBA" id="ARBA00022519"/>
    </source>
</evidence>
<reference evidence="11" key="1">
    <citation type="journal article" date="2022" name="Int. J. Syst. Evol. Microbiol.">
        <title>Anaeromyxobacter oryzae sp. nov., Anaeromyxobacter diazotrophicus sp. nov. and Anaeromyxobacter paludicola sp. nov., isolated from paddy soils.</title>
        <authorList>
            <person name="Itoh H."/>
            <person name="Xu Z."/>
            <person name="Mise K."/>
            <person name="Masuda Y."/>
            <person name="Ushijima N."/>
            <person name="Hayakawa C."/>
            <person name="Shiratori Y."/>
            <person name="Senoo K."/>
        </authorList>
    </citation>
    <scope>NUCLEOTIDE SEQUENCE [LARGE SCALE GENOMIC DNA]</scope>
    <source>
        <strain evidence="11">Red232</strain>
    </source>
</reference>
<gene>
    <name evidence="10" type="ORF">AMOR_50300</name>
</gene>
<evidence type="ECO:0000256" key="8">
    <source>
        <dbReference type="ARBA" id="ARBA00035655"/>
    </source>
</evidence>
<evidence type="ECO:0000256" key="1">
    <source>
        <dbReference type="ARBA" id="ARBA00004429"/>
    </source>
</evidence>
<evidence type="ECO:0008006" key="12">
    <source>
        <dbReference type="Google" id="ProtNLM"/>
    </source>
</evidence>
<comment type="similarity">
    <text evidence="8">Belongs to the TsuA/YedE (TC 9.B.102) family.</text>
</comment>
<feature type="transmembrane region" description="Helical" evidence="9">
    <location>
        <begin position="117"/>
        <end position="134"/>
    </location>
</feature>
<evidence type="ECO:0000313" key="11">
    <source>
        <dbReference type="Proteomes" id="UP001162891"/>
    </source>
</evidence>
<comment type="subcellular location">
    <subcellularLocation>
        <location evidence="1">Cell inner membrane</location>
        <topology evidence="1">Multi-pass membrane protein</topology>
    </subcellularLocation>
</comment>
<dbReference type="EMBL" id="AP025591">
    <property type="protein sequence ID" value="BDG06034.1"/>
    <property type="molecule type" value="Genomic_DNA"/>
</dbReference>
<keyword evidence="4" id="KW-0997">Cell inner membrane</keyword>
<evidence type="ECO:0000313" key="10">
    <source>
        <dbReference type="EMBL" id="BDG06034.1"/>
    </source>
</evidence>
<evidence type="ECO:0000256" key="3">
    <source>
        <dbReference type="ARBA" id="ARBA00022475"/>
    </source>
</evidence>
<dbReference type="PANTHER" id="PTHR30574:SF1">
    <property type="entry name" value="SULPHUR TRANSPORT DOMAIN-CONTAINING PROTEIN"/>
    <property type="match status" value="1"/>
</dbReference>
<evidence type="ECO:0000256" key="5">
    <source>
        <dbReference type="ARBA" id="ARBA00022692"/>
    </source>
</evidence>
<organism evidence="10 11">
    <name type="scientific">Anaeromyxobacter oryzae</name>
    <dbReference type="NCBI Taxonomy" id="2918170"/>
    <lineage>
        <taxon>Bacteria</taxon>
        <taxon>Pseudomonadati</taxon>
        <taxon>Myxococcota</taxon>
        <taxon>Myxococcia</taxon>
        <taxon>Myxococcales</taxon>
        <taxon>Cystobacterineae</taxon>
        <taxon>Anaeromyxobacteraceae</taxon>
        <taxon>Anaeromyxobacter</taxon>
    </lineage>
</organism>
<evidence type="ECO:0000256" key="9">
    <source>
        <dbReference type="SAM" id="Phobius"/>
    </source>
</evidence>
<accession>A0ABM7X2L7</accession>
<keyword evidence="7 9" id="KW-0472">Membrane</keyword>
<keyword evidence="5 9" id="KW-0812">Transmembrane</keyword>
<keyword evidence="6 9" id="KW-1133">Transmembrane helix</keyword>
<evidence type="ECO:0000256" key="7">
    <source>
        <dbReference type="ARBA" id="ARBA00023136"/>
    </source>
</evidence>
<dbReference type="Proteomes" id="UP001162891">
    <property type="component" value="Chromosome"/>
</dbReference>